<dbReference type="InterPro" id="IPR036865">
    <property type="entry name" value="CRAL-TRIO_dom_sf"/>
</dbReference>
<feature type="region of interest" description="Disordered" evidence="1">
    <location>
        <begin position="486"/>
        <end position="586"/>
    </location>
</feature>
<protein>
    <submittedName>
        <fullName evidence="4">Uncharacterized protein</fullName>
    </submittedName>
</protein>
<sequence length="805" mass="88990">MRSHLANRLRSSSLSAVPPPQSSSDYSTPLARVAASILYRSPIPSKDGRPIYILNAAALPDAREVDFDALLPYVLARLPGEEELLKGSEYEVIFFAGGGADGATTMRKNRPGWGWFIQAYHVLSRAMRKRLQKLYIVHERSWVRILVEMFSTIVSPKFRRKIVHVSTLSNLALHLAIEDLLIPPSAYLHDRRLSNDIYAPYASGRRAFAVKHPLPKSSDGSTRLPRVLRETTKFILMEQNIVTEGLFRIPPHSKLKEILKEAYDRGQKFIVWKDNRVTLPVPKYPHAEGIEAALAEVDQRDAYGAILAAGLIKSWYADLRQPLFPQSAYRDLKAFFGNSQDLPSLERLTELISPKSEWSPLPSISREIMTRHLLPLLDAIKARQEQNKMSSENLAVCFAPALLCGPDQVEDAKMSSVVRRILTVAVDLWSDQLRNACGVDQSAFERDLRLPGDPDDWEDPLEDRTYSQIPDETDEKHFTGIILQDNEASPKLPPPLPPRSIKTQPQLPSGNSSDDSATKRKPAPPLSIPPRYSTIVMDSPNDVEESPASYAAVTDGFAPPRPSEWETSSEKKSGTNSAGDPPTPKIILPKRKALTAEQIGNAESTAAQSQIRTFSESRMALPGMANMSIADSVKRKPVYTPKNIPENVDENSKSDGAISPSQSVIPADVIPSSGARRDSVEPQSAANEFRRPSWPASTNRSPTINSLARPVYPTTTSPQNAQPSSRSPTLSFPSAPRARAPSPRLLQRMPSFEPPSVSQNSLNGLAPRGPPQKLDLKKASVDDLRRLYEERAGTAKSLVEAGLHK</sequence>
<feature type="region of interest" description="Disordered" evidence="1">
    <location>
        <begin position="629"/>
        <end position="778"/>
    </location>
</feature>
<dbReference type="CDD" id="cd00170">
    <property type="entry name" value="SEC14"/>
    <property type="match status" value="1"/>
</dbReference>
<evidence type="ECO:0000313" key="4">
    <source>
        <dbReference type="EMBL" id="OCL08013.1"/>
    </source>
</evidence>
<reference evidence="4 5" key="1">
    <citation type="journal article" date="2016" name="Nat. Commun.">
        <title>Ectomycorrhizal ecology is imprinted in the genome of the dominant symbiotic fungus Cenococcum geophilum.</title>
        <authorList>
            <consortium name="DOE Joint Genome Institute"/>
            <person name="Peter M."/>
            <person name="Kohler A."/>
            <person name="Ohm R.A."/>
            <person name="Kuo A."/>
            <person name="Krutzmann J."/>
            <person name="Morin E."/>
            <person name="Arend M."/>
            <person name="Barry K.W."/>
            <person name="Binder M."/>
            <person name="Choi C."/>
            <person name="Clum A."/>
            <person name="Copeland A."/>
            <person name="Grisel N."/>
            <person name="Haridas S."/>
            <person name="Kipfer T."/>
            <person name="LaButti K."/>
            <person name="Lindquist E."/>
            <person name="Lipzen A."/>
            <person name="Maire R."/>
            <person name="Meier B."/>
            <person name="Mihaltcheva S."/>
            <person name="Molinier V."/>
            <person name="Murat C."/>
            <person name="Poggeler S."/>
            <person name="Quandt C.A."/>
            <person name="Sperisen C."/>
            <person name="Tritt A."/>
            <person name="Tisserant E."/>
            <person name="Crous P.W."/>
            <person name="Henrissat B."/>
            <person name="Nehls U."/>
            <person name="Egli S."/>
            <person name="Spatafora J.W."/>
            <person name="Grigoriev I.V."/>
            <person name="Martin F.M."/>
        </authorList>
    </citation>
    <scope>NUCLEOTIDE SEQUENCE [LARGE SCALE GENOMIC DNA]</scope>
    <source>
        <strain evidence="4 5">CBS 207.34</strain>
    </source>
</reference>
<evidence type="ECO:0000256" key="1">
    <source>
        <dbReference type="SAM" id="MobiDB-lite"/>
    </source>
</evidence>
<feature type="region of interest" description="Disordered" evidence="1">
    <location>
        <begin position="447"/>
        <end position="474"/>
    </location>
</feature>
<dbReference type="AlphaFoldDB" id="A0A8E2JSN4"/>
<dbReference type="Proteomes" id="UP000250140">
    <property type="component" value="Unassembled WGS sequence"/>
</dbReference>
<dbReference type="OrthoDB" id="410651at2759"/>
<feature type="compositionally biased region" description="Low complexity" evidence="1">
    <location>
        <begin position="730"/>
        <end position="746"/>
    </location>
</feature>
<accession>A0A8E2JSN4</accession>
<feature type="compositionally biased region" description="Polar residues" evidence="1">
    <location>
        <begin position="501"/>
        <end position="515"/>
    </location>
</feature>
<name>A0A8E2JSN4_9PEZI</name>
<dbReference type="SUPFAM" id="SSF52087">
    <property type="entry name" value="CRAL/TRIO domain"/>
    <property type="match status" value="1"/>
</dbReference>
<dbReference type="InterPro" id="IPR001251">
    <property type="entry name" value="CRAL-TRIO_dom"/>
</dbReference>
<feature type="compositionally biased region" description="Polar residues" evidence="1">
    <location>
        <begin position="695"/>
        <end position="706"/>
    </location>
</feature>
<dbReference type="Pfam" id="PF13716">
    <property type="entry name" value="CRAL_TRIO_2"/>
    <property type="match status" value="1"/>
</dbReference>
<dbReference type="SUPFAM" id="SSF48350">
    <property type="entry name" value="GTPase activation domain, GAP"/>
    <property type="match status" value="1"/>
</dbReference>
<proteinExistence type="predicted"/>
<dbReference type="GO" id="GO:0007264">
    <property type="term" value="P:small GTPase-mediated signal transduction"/>
    <property type="evidence" value="ECO:0007669"/>
    <property type="project" value="TreeGrafter"/>
</dbReference>
<keyword evidence="5" id="KW-1185">Reference proteome</keyword>
<feature type="domain" description="CRAL-TRIO" evidence="2">
    <location>
        <begin position="27"/>
        <end position="183"/>
    </location>
</feature>
<feature type="domain" description="Rho-GAP" evidence="3">
    <location>
        <begin position="212"/>
        <end position="429"/>
    </location>
</feature>
<evidence type="ECO:0000259" key="3">
    <source>
        <dbReference type="PROSITE" id="PS50238"/>
    </source>
</evidence>
<dbReference type="GO" id="GO:0005737">
    <property type="term" value="C:cytoplasm"/>
    <property type="evidence" value="ECO:0007669"/>
    <property type="project" value="TreeGrafter"/>
</dbReference>
<dbReference type="GO" id="GO:0005096">
    <property type="term" value="F:GTPase activator activity"/>
    <property type="evidence" value="ECO:0007669"/>
    <property type="project" value="TreeGrafter"/>
</dbReference>
<evidence type="ECO:0000259" key="2">
    <source>
        <dbReference type="PROSITE" id="PS50191"/>
    </source>
</evidence>
<dbReference type="PANTHER" id="PTHR45808">
    <property type="entry name" value="RHO GTPASE-ACTIVATING PROTEIN 68F"/>
    <property type="match status" value="1"/>
</dbReference>
<dbReference type="Gene3D" id="3.40.525.10">
    <property type="entry name" value="CRAL-TRIO lipid binding domain"/>
    <property type="match status" value="1"/>
</dbReference>
<dbReference type="InterPro" id="IPR000198">
    <property type="entry name" value="RhoGAP_dom"/>
</dbReference>
<dbReference type="InterPro" id="IPR008936">
    <property type="entry name" value="Rho_GTPase_activation_prot"/>
</dbReference>
<dbReference type="EMBL" id="KV749730">
    <property type="protein sequence ID" value="OCL08013.1"/>
    <property type="molecule type" value="Genomic_DNA"/>
</dbReference>
<organism evidence="4 5">
    <name type="scientific">Glonium stellatum</name>
    <dbReference type="NCBI Taxonomy" id="574774"/>
    <lineage>
        <taxon>Eukaryota</taxon>
        <taxon>Fungi</taxon>
        <taxon>Dikarya</taxon>
        <taxon>Ascomycota</taxon>
        <taxon>Pezizomycotina</taxon>
        <taxon>Dothideomycetes</taxon>
        <taxon>Pleosporomycetidae</taxon>
        <taxon>Gloniales</taxon>
        <taxon>Gloniaceae</taxon>
        <taxon>Glonium</taxon>
    </lineage>
</organism>
<feature type="region of interest" description="Disordered" evidence="1">
    <location>
        <begin position="1"/>
        <end position="27"/>
    </location>
</feature>
<dbReference type="PROSITE" id="PS50191">
    <property type="entry name" value="CRAL_TRIO"/>
    <property type="match status" value="1"/>
</dbReference>
<dbReference type="PANTHER" id="PTHR45808:SF2">
    <property type="entry name" value="RHO GTPASE-ACTIVATING PROTEIN 68F"/>
    <property type="match status" value="1"/>
</dbReference>
<dbReference type="SMART" id="SM00324">
    <property type="entry name" value="RhoGAP"/>
    <property type="match status" value="1"/>
</dbReference>
<dbReference type="CDD" id="cd00159">
    <property type="entry name" value="RhoGAP"/>
    <property type="match status" value="1"/>
</dbReference>
<feature type="compositionally biased region" description="Polar residues" evidence="1">
    <location>
        <begin position="713"/>
        <end position="729"/>
    </location>
</feature>
<gene>
    <name evidence="4" type="ORF">AOQ84DRAFT_389137</name>
</gene>
<dbReference type="Pfam" id="PF00620">
    <property type="entry name" value="RhoGAP"/>
    <property type="match status" value="1"/>
</dbReference>
<dbReference type="Gene3D" id="1.10.555.10">
    <property type="entry name" value="Rho GTPase activation protein"/>
    <property type="match status" value="1"/>
</dbReference>
<evidence type="ECO:0000313" key="5">
    <source>
        <dbReference type="Proteomes" id="UP000250140"/>
    </source>
</evidence>
<dbReference type="PROSITE" id="PS50238">
    <property type="entry name" value="RHOGAP"/>
    <property type="match status" value="1"/>
</dbReference>